<keyword evidence="16" id="KW-1185">Reference proteome</keyword>
<dbReference type="EMBL" id="CP031217">
    <property type="protein sequence ID" value="AXH13381.1"/>
    <property type="molecule type" value="Genomic_DNA"/>
</dbReference>
<dbReference type="Pfam" id="PF03412">
    <property type="entry name" value="Peptidase_C39"/>
    <property type="match status" value="1"/>
</dbReference>
<sequence length="715" mass="80589">MEDKTVNQNERRVDSLLENLFFLSKYYQRNSSKDSLIDGLSIFNEVMNVNNFIKASKKIGLISKFVTREKIEDISKYTLPTVIFTNKYESMVLLDYDIENNISKVIIPELSDGEIELPFEELESLYVGKVIIIKPVYNFENRASKMLSITEPKKWFWGTMKRNKEFYTRIIVASIFINIFVLALPLFIMNVYDRILPNNAIESLWALAIGVFVVMIFDFALKSIRAYYIGMASKRADIVMSNKIFDHILNLRLDSKPASTGMFVNRLHSFEAIREFFTTATITALVDVPFVFIFVAIIFYIGGPLGWIPVLTIILSLLFSYFMQTKTKNLVASTIKEEQLKQTSLNETVTGLEIIKSVRGQNRMKTHFDKSLGQTAYFGEKAQLLTQVASNFTDFLSKFSNVAIIVFGVYIATSGDMTMGAIVAAMMLNRRAVAPASKIVTLVIKYDRTVVALKNLDEIMQMDVEKENKVYLSRPELKGDIEFKDVSFSYKNHNYEVLKSINLKIKQGEKVAILGKIGSGKSTLIKLIQNLYVPTKGSVLIDNTDVRQIDPVDLRKAIGVVPQEPFLFMGSVKDNITIGDPFATDEEILNASKISGVHDFLGKHESGYDFIVGERGEGLSGGERQAITLARALVGNPHFMILDEPTNSMDKQTEKAFIKRLNSILSNQTVIVVTHKFSLLSIVDRVIVLDDGKIIADGPKDKVFGNNKAVKSQDE</sequence>
<evidence type="ECO:0000259" key="10">
    <source>
        <dbReference type="PROSITE" id="PS50893"/>
    </source>
</evidence>
<dbReference type="InterPro" id="IPR027417">
    <property type="entry name" value="P-loop_NTPase"/>
</dbReference>
<dbReference type="CDD" id="cd03245">
    <property type="entry name" value="ABCC_bacteriocin_exporters"/>
    <property type="match status" value="1"/>
</dbReference>
<proteinExistence type="predicted"/>
<keyword evidence="8 9" id="KW-0472">Membrane</keyword>
<dbReference type="PROSITE" id="PS50929">
    <property type="entry name" value="ABC_TM1F"/>
    <property type="match status" value="1"/>
</dbReference>
<evidence type="ECO:0000256" key="6">
    <source>
        <dbReference type="ARBA" id="ARBA00022840"/>
    </source>
</evidence>
<evidence type="ECO:0000256" key="1">
    <source>
        <dbReference type="ARBA" id="ARBA00004651"/>
    </source>
</evidence>
<dbReference type="EMBL" id="PDKM01000003">
    <property type="protein sequence ID" value="RXK10016.1"/>
    <property type="molecule type" value="Genomic_DNA"/>
</dbReference>
<dbReference type="GO" id="GO:0008233">
    <property type="term" value="F:peptidase activity"/>
    <property type="evidence" value="ECO:0007669"/>
    <property type="project" value="InterPro"/>
</dbReference>
<keyword evidence="4 9" id="KW-0812">Transmembrane</keyword>
<dbReference type="PROSITE" id="PS00211">
    <property type="entry name" value="ABC_TRANSPORTER_1"/>
    <property type="match status" value="1"/>
</dbReference>
<dbReference type="Proteomes" id="UP000253850">
    <property type="component" value="Chromosome"/>
</dbReference>
<dbReference type="PANTHER" id="PTHR24221">
    <property type="entry name" value="ATP-BINDING CASSETTE SUB-FAMILY B"/>
    <property type="match status" value="1"/>
</dbReference>
<feature type="transmembrane region" description="Helical" evidence="9">
    <location>
        <begin position="170"/>
        <end position="192"/>
    </location>
</feature>
<dbReference type="InterPro" id="IPR011527">
    <property type="entry name" value="ABC1_TM_dom"/>
</dbReference>
<evidence type="ECO:0000256" key="5">
    <source>
        <dbReference type="ARBA" id="ARBA00022741"/>
    </source>
</evidence>
<dbReference type="SUPFAM" id="SSF90123">
    <property type="entry name" value="ABC transporter transmembrane region"/>
    <property type="match status" value="1"/>
</dbReference>
<dbReference type="AlphaFoldDB" id="A0AAX2ABA7"/>
<dbReference type="RefSeq" id="WP_114840167.1">
    <property type="nucleotide sequence ID" value="NZ_CP031217.1"/>
</dbReference>
<dbReference type="Proteomes" id="UP000289193">
    <property type="component" value="Unassembled WGS sequence"/>
</dbReference>
<feature type="domain" description="ABC transmembrane type-1" evidence="11">
    <location>
        <begin position="170"/>
        <end position="448"/>
    </location>
</feature>
<dbReference type="InterPro" id="IPR003439">
    <property type="entry name" value="ABC_transporter-like_ATP-bd"/>
</dbReference>
<dbReference type="GO" id="GO:0005886">
    <property type="term" value="C:plasma membrane"/>
    <property type="evidence" value="ECO:0007669"/>
    <property type="project" value="UniProtKB-SubCell"/>
</dbReference>
<dbReference type="Pfam" id="PF00664">
    <property type="entry name" value="ABC_membrane"/>
    <property type="match status" value="1"/>
</dbReference>
<keyword evidence="3" id="KW-1003">Cell membrane</keyword>
<dbReference type="PANTHER" id="PTHR24221:SF248">
    <property type="entry name" value="ABC TRANSPORTER TRANSMEMBRANE REGION"/>
    <property type="match status" value="1"/>
</dbReference>
<evidence type="ECO:0000313" key="15">
    <source>
        <dbReference type="Proteomes" id="UP000253850"/>
    </source>
</evidence>
<evidence type="ECO:0000256" key="7">
    <source>
        <dbReference type="ARBA" id="ARBA00022989"/>
    </source>
</evidence>
<evidence type="ECO:0000256" key="3">
    <source>
        <dbReference type="ARBA" id="ARBA00022475"/>
    </source>
</evidence>
<dbReference type="Gene3D" id="3.40.50.300">
    <property type="entry name" value="P-loop containing nucleotide triphosphate hydrolases"/>
    <property type="match status" value="1"/>
</dbReference>
<dbReference type="InterPro" id="IPR017750">
    <property type="entry name" value="ATPase_T1SS"/>
</dbReference>
<organism evidence="14 16">
    <name type="scientific">Halarcobacter bivalviorum</name>
    <dbReference type="NCBI Taxonomy" id="663364"/>
    <lineage>
        <taxon>Bacteria</taxon>
        <taxon>Pseudomonadati</taxon>
        <taxon>Campylobacterota</taxon>
        <taxon>Epsilonproteobacteria</taxon>
        <taxon>Campylobacterales</taxon>
        <taxon>Arcobacteraceae</taxon>
        <taxon>Halarcobacter</taxon>
    </lineage>
</organism>
<dbReference type="SUPFAM" id="SSF52540">
    <property type="entry name" value="P-loop containing nucleoside triphosphate hydrolases"/>
    <property type="match status" value="1"/>
</dbReference>
<dbReference type="GO" id="GO:0016887">
    <property type="term" value="F:ATP hydrolysis activity"/>
    <property type="evidence" value="ECO:0007669"/>
    <property type="project" value="InterPro"/>
</dbReference>
<dbReference type="FunFam" id="3.40.50.300:FF:000299">
    <property type="entry name" value="ABC transporter ATP-binding protein/permease"/>
    <property type="match status" value="1"/>
</dbReference>
<dbReference type="GO" id="GO:0034040">
    <property type="term" value="F:ATPase-coupled lipid transmembrane transporter activity"/>
    <property type="evidence" value="ECO:0007669"/>
    <property type="project" value="TreeGrafter"/>
</dbReference>
<dbReference type="Pfam" id="PF00005">
    <property type="entry name" value="ABC_tran"/>
    <property type="match status" value="1"/>
</dbReference>
<keyword evidence="6" id="KW-0067">ATP-binding</keyword>
<dbReference type="CDD" id="cd18587">
    <property type="entry name" value="ABC_6TM_LapB_like"/>
    <property type="match status" value="1"/>
</dbReference>
<evidence type="ECO:0000256" key="9">
    <source>
        <dbReference type="SAM" id="Phobius"/>
    </source>
</evidence>
<evidence type="ECO:0000256" key="4">
    <source>
        <dbReference type="ARBA" id="ARBA00022692"/>
    </source>
</evidence>
<reference evidence="13 15" key="2">
    <citation type="submission" date="2018-07" db="EMBL/GenBank/DDBJ databases">
        <title>Complete genome of the Arcobacter bivalviorum type strain LMG 26154.</title>
        <authorList>
            <person name="Miller W.G."/>
            <person name="Yee E."/>
            <person name="Bono J.L."/>
        </authorList>
    </citation>
    <scope>NUCLEOTIDE SEQUENCE [LARGE SCALE GENOMIC DNA]</scope>
    <source>
        <strain evidence="13 15">LMG 26154</strain>
    </source>
</reference>
<reference evidence="14 16" key="1">
    <citation type="submission" date="2017-10" db="EMBL/GenBank/DDBJ databases">
        <title>Genomics of the genus Arcobacter.</title>
        <authorList>
            <person name="Perez-Cataluna A."/>
            <person name="Figueras M.J."/>
        </authorList>
    </citation>
    <scope>NUCLEOTIDE SEQUENCE [LARGE SCALE GENOMIC DNA]</scope>
    <source>
        <strain evidence="14 16">CECT 7835</strain>
    </source>
</reference>
<dbReference type="GO" id="GO:0006508">
    <property type="term" value="P:proteolysis"/>
    <property type="evidence" value="ECO:0007669"/>
    <property type="project" value="InterPro"/>
</dbReference>
<gene>
    <name evidence="13" type="ORF">ABIV_2407</name>
    <name evidence="14" type="ORF">CRV05_06465</name>
</gene>
<accession>A0AAX2ABA7</accession>
<dbReference type="GO" id="GO:0005524">
    <property type="term" value="F:ATP binding"/>
    <property type="evidence" value="ECO:0007669"/>
    <property type="project" value="UniProtKB-KW"/>
</dbReference>
<dbReference type="InterPro" id="IPR036640">
    <property type="entry name" value="ABC1_TM_sf"/>
</dbReference>
<evidence type="ECO:0000313" key="13">
    <source>
        <dbReference type="EMBL" id="AXH13381.1"/>
    </source>
</evidence>
<feature type="transmembrane region" description="Helical" evidence="9">
    <location>
        <begin position="402"/>
        <end position="428"/>
    </location>
</feature>
<name>A0AAX2ABA7_9BACT</name>
<dbReference type="InterPro" id="IPR017871">
    <property type="entry name" value="ABC_transporter-like_CS"/>
</dbReference>
<dbReference type="Gene3D" id="1.20.1560.10">
    <property type="entry name" value="ABC transporter type 1, transmembrane domain"/>
    <property type="match status" value="1"/>
</dbReference>
<dbReference type="NCBIfam" id="TIGR03375">
    <property type="entry name" value="type_I_sec_LssB"/>
    <property type="match status" value="1"/>
</dbReference>
<dbReference type="InterPro" id="IPR005074">
    <property type="entry name" value="Peptidase_C39"/>
</dbReference>
<evidence type="ECO:0000259" key="12">
    <source>
        <dbReference type="PROSITE" id="PS50990"/>
    </source>
</evidence>
<feature type="transmembrane region" description="Helical" evidence="9">
    <location>
        <begin position="307"/>
        <end position="323"/>
    </location>
</feature>
<dbReference type="InterPro" id="IPR039421">
    <property type="entry name" value="Type_1_exporter"/>
</dbReference>
<dbReference type="GO" id="GO:0140359">
    <property type="term" value="F:ABC-type transporter activity"/>
    <property type="evidence" value="ECO:0007669"/>
    <property type="project" value="InterPro"/>
</dbReference>
<keyword evidence="5" id="KW-0547">Nucleotide-binding</keyword>
<keyword evidence="7 9" id="KW-1133">Transmembrane helix</keyword>
<evidence type="ECO:0000259" key="11">
    <source>
        <dbReference type="PROSITE" id="PS50929"/>
    </source>
</evidence>
<dbReference type="PROSITE" id="PS50893">
    <property type="entry name" value="ABC_TRANSPORTER_2"/>
    <property type="match status" value="1"/>
</dbReference>
<protein>
    <submittedName>
        <fullName evidence="13">Type I secretion system ATPase/permease, LssB family</fullName>
    </submittedName>
    <submittedName>
        <fullName evidence="14">Type I secretion system permease/ATPase</fullName>
    </submittedName>
</protein>
<feature type="domain" description="Peptidase C39" evidence="12">
    <location>
        <begin position="8"/>
        <end position="133"/>
    </location>
</feature>
<feature type="transmembrane region" description="Helical" evidence="9">
    <location>
        <begin position="276"/>
        <end position="301"/>
    </location>
</feature>
<feature type="domain" description="ABC transporter" evidence="10">
    <location>
        <begin position="481"/>
        <end position="714"/>
    </location>
</feature>
<dbReference type="PROSITE" id="PS50990">
    <property type="entry name" value="PEPTIDASE_C39"/>
    <property type="match status" value="1"/>
</dbReference>
<evidence type="ECO:0000256" key="8">
    <source>
        <dbReference type="ARBA" id="ARBA00023136"/>
    </source>
</evidence>
<evidence type="ECO:0000313" key="14">
    <source>
        <dbReference type="EMBL" id="RXK10016.1"/>
    </source>
</evidence>
<keyword evidence="2" id="KW-0813">Transport</keyword>
<dbReference type="KEGG" id="hbv:ABIV_2407"/>
<dbReference type="Gene3D" id="3.90.70.10">
    <property type="entry name" value="Cysteine proteinases"/>
    <property type="match status" value="1"/>
</dbReference>
<dbReference type="SMART" id="SM00382">
    <property type="entry name" value="AAA"/>
    <property type="match status" value="1"/>
</dbReference>
<dbReference type="InterPro" id="IPR003593">
    <property type="entry name" value="AAA+_ATPase"/>
</dbReference>
<comment type="subcellular location">
    <subcellularLocation>
        <location evidence="1">Cell membrane</location>
        <topology evidence="1">Multi-pass membrane protein</topology>
    </subcellularLocation>
</comment>
<evidence type="ECO:0000256" key="2">
    <source>
        <dbReference type="ARBA" id="ARBA00022448"/>
    </source>
</evidence>
<evidence type="ECO:0000313" key="16">
    <source>
        <dbReference type="Proteomes" id="UP000289193"/>
    </source>
</evidence>
<feature type="transmembrane region" description="Helical" evidence="9">
    <location>
        <begin position="204"/>
        <end position="221"/>
    </location>
</feature>